<gene>
    <name evidence="5" type="ORF">G7K_5786-t1</name>
</gene>
<dbReference type="InterPro" id="IPR018856">
    <property type="entry name" value="Stn1_N"/>
</dbReference>
<evidence type="ECO:0000313" key="5">
    <source>
        <dbReference type="EMBL" id="GAO51693.1"/>
    </source>
</evidence>
<reference evidence="5 6" key="1">
    <citation type="journal article" date="2011" name="J. Gen. Appl. Microbiol.">
        <title>Draft genome sequencing of the enigmatic yeast Saitoella complicata.</title>
        <authorList>
            <person name="Nishida H."/>
            <person name="Hamamoto M."/>
            <person name="Sugiyama J."/>
        </authorList>
    </citation>
    <scope>NUCLEOTIDE SEQUENCE [LARGE SCALE GENOMIC DNA]</scope>
    <source>
        <strain evidence="5 6">NRRL Y-17804</strain>
    </source>
</reference>
<reference evidence="5 6" key="2">
    <citation type="journal article" date="2014" name="J. Gen. Appl. Microbiol.">
        <title>The early diverging ascomycetous budding yeast Saitoella complicata has three histone deacetylases belonging to the Clr6, Hos2, and Rpd3 lineages.</title>
        <authorList>
            <person name="Nishida H."/>
            <person name="Matsumoto T."/>
            <person name="Kondo S."/>
            <person name="Hamamoto M."/>
            <person name="Yoshikawa H."/>
        </authorList>
    </citation>
    <scope>NUCLEOTIDE SEQUENCE [LARGE SCALE GENOMIC DNA]</scope>
    <source>
        <strain evidence="5 6">NRRL Y-17804</strain>
    </source>
</reference>
<dbReference type="AlphaFoldDB" id="A0A0E9NPG4"/>
<comment type="caution">
    <text evidence="5">The sequence shown here is derived from an EMBL/GenBank/DDBJ whole genome shotgun (WGS) entry which is preliminary data.</text>
</comment>
<dbReference type="EMBL" id="BACD03000051">
    <property type="protein sequence ID" value="GAO51693.1"/>
    <property type="molecule type" value="Genomic_DNA"/>
</dbReference>
<organism evidence="5 6">
    <name type="scientific">Saitoella complicata (strain BCRC 22490 / CBS 7301 / JCM 7358 / NBRC 10748 / NRRL Y-17804)</name>
    <dbReference type="NCBI Taxonomy" id="698492"/>
    <lineage>
        <taxon>Eukaryota</taxon>
        <taxon>Fungi</taxon>
        <taxon>Dikarya</taxon>
        <taxon>Ascomycota</taxon>
        <taxon>Taphrinomycotina</taxon>
        <taxon>Taphrinomycotina incertae sedis</taxon>
        <taxon>Saitoella</taxon>
    </lineage>
</organism>
<keyword evidence="3" id="KW-0779">Telomere</keyword>
<dbReference type="GO" id="GO:0000781">
    <property type="term" value="C:chromosome, telomeric region"/>
    <property type="evidence" value="ECO:0007669"/>
    <property type="project" value="UniProtKB-SubCell"/>
</dbReference>
<sequence length="420" mass="46839">MKPTKPSSKGVTRVANTQAPTRHLEYYEPVFYSFSKVFKSYVKLFIKDVHALELLPQFQVAGVRFYLNHPIKFVSVVGIVIGITIREKYSLITVDDSSGSTIDLRIDKEKYKPLVDKCEDADVGPYAVGTILKANGIIMDHFGIRQLAIESLHVVPDLDAEVKAWQVRLEYKQTVLSQPWVVSEEIKKQLFAIKAAEEAATSAKAYGNSGKRKTSSKGTGLQANVNAMRKETEAARQRYSFTSSPQEHHTLRSLKLLLLQYFKEADIRDFTISTLRAEPEIEEATRLVVTRLESTDPGGLRGSGRSEKVRSCLDLTLRELIKDGNIINTSLATGAYFTIGYWNLAPLIKDACTTARKKKKTKTGVVGQVNARDIWMKAKNQGGGWEDVPKAVVAGVVAEAVEKEEGWALVRQGVWIWVGF</sequence>
<accession>A0A0E9NPG4</accession>
<name>A0A0E9NPG4_SAICN</name>
<keyword evidence="6" id="KW-1185">Reference proteome</keyword>
<evidence type="ECO:0000259" key="4">
    <source>
        <dbReference type="Pfam" id="PF10451"/>
    </source>
</evidence>
<evidence type="ECO:0000256" key="2">
    <source>
        <dbReference type="ARBA" id="ARBA00022454"/>
    </source>
</evidence>
<dbReference type="RefSeq" id="XP_019023439.1">
    <property type="nucleotide sequence ID" value="XM_019166175.1"/>
</dbReference>
<dbReference type="InterPro" id="IPR012340">
    <property type="entry name" value="NA-bd_OB-fold"/>
</dbReference>
<protein>
    <recommendedName>
        <fullName evidence="4">CST complex subunit Stn1 N-terminal domain-containing protein</fullName>
    </recommendedName>
</protein>
<feature type="domain" description="CST complex subunit Stn1 N-terminal" evidence="4">
    <location>
        <begin position="24"/>
        <end position="201"/>
    </location>
</feature>
<dbReference type="STRING" id="698492.A0A0E9NPG4"/>
<evidence type="ECO:0000313" key="6">
    <source>
        <dbReference type="Proteomes" id="UP000033140"/>
    </source>
</evidence>
<dbReference type="Gene3D" id="2.40.50.140">
    <property type="entry name" value="Nucleic acid-binding proteins"/>
    <property type="match status" value="1"/>
</dbReference>
<dbReference type="Pfam" id="PF10451">
    <property type="entry name" value="Stn1"/>
    <property type="match status" value="1"/>
</dbReference>
<keyword evidence="2" id="KW-0158">Chromosome</keyword>
<evidence type="ECO:0000256" key="3">
    <source>
        <dbReference type="ARBA" id="ARBA00022895"/>
    </source>
</evidence>
<proteinExistence type="predicted"/>
<dbReference type="SUPFAM" id="SSF50249">
    <property type="entry name" value="Nucleic acid-binding proteins"/>
    <property type="match status" value="1"/>
</dbReference>
<dbReference type="OrthoDB" id="77828at2759"/>
<reference evidence="5 6" key="3">
    <citation type="journal article" date="2015" name="Genome Announc.">
        <title>Draft Genome Sequence of the Archiascomycetous Yeast Saitoella complicata.</title>
        <authorList>
            <person name="Yamauchi K."/>
            <person name="Kondo S."/>
            <person name="Hamamoto M."/>
            <person name="Takahashi Y."/>
            <person name="Ogura Y."/>
            <person name="Hayashi T."/>
            <person name="Nishida H."/>
        </authorList>
    </citation>
    <scope>NUCLEOTIDE SEQUENCE [LARGE SCALE GENOMIC DNA]</scope>
    <source>
        <strain evidence="5 6">NRRL Y-17804</strain>
    </source>
</reference>
<dbReference type="OMA" id="EYREFTI"/>
<comment type="subcellular location">
    <subcellularLocation>
        <location evidence="1">Chromosome</location>
        <location evidence="1">Telomere</location>
    </subcellularLocation>
</comment>
<evidence type="ECO:0000256" key="1">
    <source>
        <dbReference type="ARBA" id="ARBA00004574"/>
    </source>
</evidence>
<dbReference type="Proteomes" id="UP000033140">
    <property type="component" value="Unassembled WGS sequence"/>
</dbReference>